<evidence type="ECO:0000256" key="1">
    <source>
        <dbReference type="ARBA" id="ARBA00000402"/>
    </source>
</evidence>
<dbReference type="Proteomes" id="UP000492821">
    <property type="component" value="Unassembled WGS sequence"/>
</dbReference>
<keyword evidence="10" id="KW-0862">Zinc</keyword>
<reference evidence="14" key="2">
    <citation type="submission" date="2020-10" db="UniProtKB">
        <authorList>
            <consortium name="WormBaseParasite"/>
        </authorList>
    </citation>
    <scope>IDENTIFICATION</scope>
</reference>
<dbReference type="Gene3D" id="3.60.15.10">
    <property type="entry name" value="Ribonuclease Z/Hydroxyacylglutathione hydrolase-like"/>
    <property type="match status" value="2"/>
</dbReference>
<dbReference type="GO" id="GO:0042781">
    <property type="term" value="F:3'-tRNA processing endoribonuclease activity"/>
    <property type="evidence" value="ECO:0007669"/>
    <property type="project" value="UniProtKB-EC"/>
</dbReference>
<keyword evidence="7" id="KW-0479">Metal-binding</keyword>
<dbReference type="InterPro" id="IPR047151">
    <property type="entry name" value="RNZ2-like"/>
</dbReference>
<keyword evidence="13" id="KW-1185">Reference proteome</keyword>
<comment type="similarity">
    <text evidence="3">Belongs to the RNase Z family.</text>
</comment>
<dbReference type="PANTHER" id="PTHR12553">
    <property type="entry name" value="ZINC PHOSPHODIESTERASE ELAC PROTEIN 2"/>
    <property type="match status" value="1"/>
</dbReference>
<protein>
    <recommendedName>
        <fullName evidence="4">ribonuclease Z</fullName>
        <ecNumber evidence="4">3.1.26.11</ecNumber>
    </recommendedName>
</protein>
<evidence type="ECO:0000256" key="2">
    <source>
        <dbReference type="ARBA" id="ARBA00001947"/>
    </source>
</evidence>
<sequence length="859" mass="95401">MIRAFGSTAKHTSPHLVFARYIQRSCVVWGPKKPPPFGASKKRTTSANPAKPKPQKPPPSPSTSDDALVAEIQQRVSLYKRQLRKHFQASLKHRQLQTQINNLQEAIASNTMRKGENTLPEPVPSRITLEILSSGTCNMEPSVLIRTPTRGYLINCPESTSRMLPGLNLRANNITDILVTSCNIRRIGGVSGFMLSQSRGVAPTRIHGPPFIRNYLEFLRPFADAEFGEVKYPGTVVEQPYDAGPFKDVTLTINYLPLHNLKATSSLSSTTKSRADSFSVAFLIETNPGIPKIDMAKIMGLKVPKGPLIGKLKNGETITLPDGRKIQPSDVYADGENEGLKNAVILVVDATDPEQVASLESASVLQPFISGKKTLDYIVHFTADEVMKSPGYDAFSARFDPKVTKQLIVNGFGKADPHLESVYRTQAVHSTIDPEMFPALCPAFNGLINESSEKPLDDKNRIIARPMQRFVLRGPEQKRSEDCTVDLRHETNPLFEKIKSGDLVEYYNSMIPAAPATSEPFPKITFLGTSSAVPSKYRNVTSIMIQTPMNNYLLDCGEGTYGQLLQIFGSSRIDEFLTNLRVVFMTHTHQDHTNGLVTLLQERARAVSESGNISKLIVVCNRNIVKHMHTFTQRFYDVTEFAHFVVPHIYGPDRRPIQADITQLLEHNKLLHCMPDLEAAAVKVNHTSDAVGYILTTKIGDTRRKLVFSGDTTPCDFLIECGQGADVLIHEGTFEDDYESDARHKKHSTMIQAVNVGLAMKAKHIILTHFSARYPKVPPLPAYIDEHSIGIAMDNLTVSMDNISRLPALNHVYRKLYDDELFEIERKAQQRSLRPEYTGPPAKKRAVAGGDAAAEKVNS</sequence>
<evidence type="ECO:0000256" key="4">
    <source>
        <dbReference type="ARBA" id="ARBA00012477"/>
    </source>
</evidence>
<keyword evidence="6" id="KW-0540">Nuclease</keyword>
<reference evidence="13" key="1">
    <citation type="journal article" date="2013" name="Genetics">
        <title>The draft genome and transcriptome of Panagrellus redivivus are shaped by the harsh demands of a free-living lifestyle.</title>
        <authorList>
            <person name="Srinivasan J."/>
            <person name="Dillman A.R."/>
            <person name="Macchietto M.G."/>
            <person name="Heikkinen L."/>
            <person name="Lakso M."/>
            <person name="Fracchia K.M."/>
            <person name="Antoshechkin I."/>
            <person name="Mortazavi A."/>
            <person name="Wong G."/>
            <person name="Sternberg P.W."/>
        </authorList>
    </citation>
    <scope>NUCLEOTIDE SEQUENCE [LARGE SCALE GENOMIC DNA]</scope>
    <source>
        <strain evidence="13">MT8872</strain>
    </source>
</reference>
<evidence type="ECO:0000313" key="14">
    <source>
        <dbReference type="WBParaSite" id="Pan_g24055.t1"/>
    </source>
</evidence>
<name>A0A7E4VR65_PANRE</name>
<comment type="catalytic activity">
    <reaction evidence="1">
        <text>Endonucleolytic cleavage of RNA, removing extra 3' nucleotides from tRNA precursor, generating 3' termini of tRNAs. A 3'-hydroxy group is left at the tRNA terminus and a 5'-phosphoryl group is left at the trailer molecule.</text>
        <dbReference type="EC" id="3.1.26.11"/>
    </reaction>
</comment>
<keyword evidence="8" id="KW-0255">Endonuclease</keyword>
<dbReference type="GO" id="GO:0005739">
    <property type="term" value="C:mitochondrion"/>
    <property type="evidence" value="ECO:0007669"/>
    <property type="project" value="TreeGrafter"/>
</dbReference>
<dbReference type="InterPro" id="IPR001279">
    <property type="entry name" value="Metallo-B-lactamas"/>
</dbReference>
<comment type="cofactor">
    <cofactor evidence="2">
        <name>Zn(2+)</name>
        <dbReference type="ChEBI" id="CHEBI:29105"/>
    </cofactor>
</comment>
<dbReference type="CDD" id="cd07718">
    <property type="entry name" value="RNaseZ_ELAC1_ELAC2-C-term-like_MBL-fold"/>
    <property type="match status" value="1"/>
</dbReference>
<evidence type="ECO:0000256" key="7">
    <source>
        <dbReference type="ARBA" id="ARBA00022723"/>
    </source>
</evidence>
<dbReference type="SMART" id="SM00849">
    <property type="entry name" value="Lactamase_B"/>
    <property type="match status" value="1"/>
</dbReference>
<dbReference type="GO" id="GO:1990180">
    <property type="term" value="P:mitochondrial tRNA 3'-end processing"/>
    <property type="evidence" value="ECO:0007669"/>
    <property type="project" value="TreeGrafter"/>
</dbReference>
<feature type="domain" description="Metallo-beta-lactamase" evidence="12">
    <location>
        <begin position="539"/>
        <end position="769"/>
    </location>
</feature>
<evidence type="ECO:0000256" key="8">
    <source>
        <dbReference type="ARBA" id="ARBA00022759"/>
    </source>
</evidence>
<dbReference type="AlphaFoldDB" id="A0A7E4VR65"/>
<dbReference type="PANTHER" id="PTHR12553:SF49">
    <property type="entry name" value="ZINC PHOSPHODIESTERASE ELAC PROTEIN 2"/>
    <property type="match status" value="1"/>
</dbReference>
<organism evidence="13 14">
    <name type="scientific">Panagrellus redivivus</name>
    <name type="common">Microworm</name>
    <dbReference type="NCBI Taxonomy" id="6233"/>
    <lineage>
        <taxon>Eukaryota</taxon>
        <taxon>Metazoa</taxon>
        <taxon>Ecdysozoa</taxon>
        <taxon>Nematoda</taxon>
        <taxon>Chromadorea</taxon>
        <taxon>Rhabditida</taxon>
        <taxon>Tylenchina</taxon>
        <taxon>Panagrolaimomorpha</taxon>
        <taxon>Panagrolaimoidea</taxon>
        <taxon>Panagrolaimidae</taxon>
        <taxon>Panagrellus</taxon>
    </lineage>
</organism>
<evidence type="ECO:0000256" key="6">
    <source>
        <dbReference type="ARBA" id="ARBA00022722"/>
    </source>
</evidence>
<feature type="region of interest" description="Disordered" evidence="11">
    <location>
        <begin position="829"/>
        <end position="859"/>
    </location>
</feature>
<dbReference type="EC" id="3.1.26.11" evidence="4"/>
<evidence type="ECO:0000256" key="3">
    <source>
        <dbReference type="ARBA" id="ARBA00007823"/>
    </source>
</evidence>
<dbReference type="Pfam" id="PF12706">
    <property type="entry name" value="Lactamase_B_2"/>
    <property type="match status" value="1"/>
</dbReference>
<dbReference type="InterPro" id="IPR036866">
    <property type="entry name" value="RibonucZ/Hydroxyglut_hydro"/>
</dbReference>
<evidence type="ECO:0000256" key="10">
    <source>
        <dbReference type="ARBA" id="ARBA00022833"/>
    </source>
</evidence>
<feature type="compositionally biased region" description="Pro residues" evidence="11">
    <location>
        <begin position="51"/>
        <end position="61"/>
    </location>
</feature>
<evidence type="ECO:0000256" key="5">
    <source>
        <dbReference type="ARBA" id="ARBA00022694"/>
    </source>
</evidence>
<evidence type="ECO:0000256" key="11">
    <source>
        <dbReference type="SAM" id="MobiDB-lite"/>
    </source>
</evidence>
<dbReference type="WBParaSite" id="Pan_g24055.t1">
    <property type="protein sequence ID" value="Pan_g24055.t1"/>
    <property type="gene ID" value="Pan_g24055"/>
</dbReference>
<evidence type="ECO:0000256" key="9">
    <source>
        <dbReference type="ARBA" id="ARBA00022801"/>
    </source>
</evidence>
<dbReference type="SUPFAM" id="SSF56281">
    <property type="entry name" value="Metallo-hydrolase/oxidoreductase"/>
    <property type="match status" value="2"/>
</dbReference>
<evidence type="ECO:0000313" key="13">
    <source>
        <dbReference type="Proteomes" id="UP000492821"/>
    </source>
</evidence>
<dbReference type="GO" id="GO:0046872">
    <property type="term" value="F:metal ion binding"/>
    <property type="evidence" value="ECO:0007669"/>
    <property type="project" value="UniProtKB-KW"/>
</dbReference>
<accession>A0A7E4VR65</accession>
<evidence type="ECO:0000259" key="12">
    <source>
        <dbReference type="SMART" id="SM00849"/>
    </source>
</evidence>
<proteinExistence type="inferred from homology"/>
<feature type="region of interest" description="Disordered" evidence="11">
    <location>
        <begin position="33"/>
        <end position="65"/>
    </location>
</feature>
<keyword evidence="9" id="KW-0378">Hydrolase</keyword>
<keyword evidence="5" id="KW-0819">tRNA processing</keyword>